<evidence type="ECO:0000256" key="6">
    <source>
        <dbReference type="ARBA" id="ARBA00022833"/>
    </source>
</evidence>
<dbReference type="InterPro" id="IPR000884">
    <property type="entry name" value="TSP1_rpt"/>
</dbReference>
<keyword evidence="7" id="KW-0482">Metalloprotease</keyword>
<dbReference type="Gene3D" id="2.20.100.10">
    <property type="entry name" value="Thrombospondin type-1 (TSP1) repeat"/>
    <property type="match status" value="1"/>
</dbReference>
<dbReference type="Proteomes" id="UP001152798">
    <property type="component" value="Chromosome 2"/>
</dbReference>
<dbReference type="AlphaFoldDB" id="A0A9P0GZ90"/>
<evidence type="ECO:0000259" key="12">
    <source>
        <dbReference type="PROSITE" id="PS50215"/>
    </source>
</evidence>
<keyword evidence="3" id="KW-0645">Protease</keyword>
<dbReference type="Pfam" id="PF13574">
    <property type="entry name" value="Reprolysin_2"/>
    <property type="match status" value="1"/>
</dbReference>
<evidence type="ECO:0000256" key="1">
    <source>
        <dbReference type="ARBA" id="ARBA00004613"/>
    </source>
</evidence>
<evidence type="ECO:0000256" key="7">
    <source>
        <dbReference type="ARBA" id="ARBA00023049"/>
    </source>
</evidence>
<keyword evidence="14" id="KW-1185">Reference proteome</keyword>
<comment type="subcellular location">
    <subcellularLocation>
        <location evidence="1">Secreted</location>
    </subcellularLocation>
</comment>
<evidence type="ECO:0000256" key="3">
    <source>
        <dbReference type="ARBA" id="ARBA00022670"/>
    </source>
</evidence>
<feature type="binding site" evidence="10">
    <location>
        <position position="379"/>
    </location>
    <ligand>
        <name>Zn(2+)</name>
        <dbReference type="ChEBI" id="CHEBI:29105"/>
        <note>catalytic</note>
    </ligand>
</feature>
<organism evidence="13 14">
    <name type="scientific">Nezara viridula</name>
    <name type="common">Southern green stink bug</name>
    <name type="synonym">Cimex viridulus</name>
    <dbReference type="NCBI Taxonomy" id="85310"/>
    <lineage>
        <taxon>Eukaryota</taxon>
        <taxon>Metazoa</taxon>
        <taxon>Ecdysozoa</taxon>
        <taxon>Arthropoda</taxon>
        <taxon>Hexapoda</taxon>
        <taxon>Insecta</taxon>
        <taxon>Pterygota</taxon>
        <taxon>Neoptera</taxon>
        <taxon>Paraneoptera</taxon>
        <taxon>Hemiptera</taxon>
        <taxon>Heteroptera</taxon>
        <taxon>Panheteroptera</taxon>
        <taxon>Pentatomomorpha</taxon>
        <taxon>Pentatomoidea</taxon>
        <taxon>Pentatomidae</taxon>
        <taxon>Pentatominae</taxon>
        <taxon>Nezara</taxon>
    </lineage>
</organism>
<dbReference type="InterPro" id="IPR050439">
    <property type="entry name" value="ADAMTS_ADAMTS-like"/>
</dbReference>
<dbReference type="EMBL" id="OV725078">
    <property type="protein sequence ID" value="CAH1393194.1"/>
    <property type="molecule type" value="Genomic_DNA"/>
</dbReference>
<evidence type="ECO:0000313" key="14">
    <source>
        <dbReference type="Proteomes" id="UP001152798"/>
    </source>
</evidence>
<proteinExistence type="predicted"/>
<evidence type="ECO:0000313" key="13">
    <source>
        <dbReference type="EMBL" id="CAH1393194.1"/>
    </source>
</evidence>
<comment type="caution">
    <text evidence="10">Lacks conserved residue(s) required for the propagation of feature annotation.</text>
</comment>
<dbReference type="InterPro" id="IPR036383">
    <property type="entry name" value="TSP1_rpt_sf"/>
</dbReference>
<keyword evidence="2" id="KW-0964">Secreted</keyword>
<dbReference type="PANTHER" id="PTHR13723">
    <property type="entry name" value="ADAMTS A DISINTEGRIN AND METALLOPROTEASE WITH THROMBOSPONDIN MOTIFS PROTEASE"/>
    <property type="match status" value="1"/>
</dbReference>
<keyword evidence="4 10" id="KW-0479">Metal-binding</keyword>
<feature type="domain" description="Peptidase M12B" evidence="12">
    <location>
        <begin position="202"/>
        <end position="409"/>
    </location>
</feature>
<dbReference type="GO" id="GO:0004222">
    <property type="term" value="F:metalloendopeptidase activity"/>
    <property type="evidence" value="ECO:0007669"/>
    <property type="project" value="InterPro"/>
</dbReference>
<dbReference type="GO" id="GO:0031012">
    <property type="term" value="C:extracellular matrix"/>
    <property type="evidence" value="ECO:0007669"/>
    <property type="project" value="TreeGrafter"/>
</dbReference>
<name>A0A9P0GZ90_NEZVI</name>
<gene>
    <name evidence="13" type="ORF">NEZAVI_LOCUS3903</name>
</gene>
<protein>
    <recommendedName>
        <fullName evidence="12">Peptidase M12B domain-containing protein</fullName>
    </recommendedName>
</protein>
<reference evidence="13" key="1">
    <citation type="submission" date="2022-01" db="EMBL/GenBank/DDBJ databases">
        <authorList>
            <person name="King R."/>
        </authorList>
    </citation>
    <scope>NUCLEOTIDE SEQUENCE</scope>
</reference>
<evidence type="ECO:0000256" key="2">
    <source>
        <dbReference type="ARBA" id="ARBA00022525"/>
    </source>
</evidence>
<evidence type="ECO:0000256" key="11">
    <source>
        <dbReference type="SAM" id="SignalP"/>
    </source>
</evidence>
<dbReference type="SUPFAM" id="SSF55486">
    <property type="entry name" value="Metalloproteases ('zincins'), catalytic domain"/>
    <property type="match status" value="1"/>
</dbReference>
<dbReference type="Gene3D" id="3.40.1620.60">
    <property type="match status" value="1"/>
</dbReference>
<dbReference type="GO" id="GO:0030198">
    <property type="term" value="P:extracellular matrix organization"/>
    <property type="evidence" value="ECO:0007669"/>
    <property type="project" value="TreeGrafter"/>
</dbReference>
<keyword evidence="5" id="KW-0378">Hydrolase</keyword>
<dbReference type="Pfam" id="PF17771">
    <property type="entry name" value="ADAMTS_CR_2"/>
    <property type="match status" value="1"/>
</dbReference>
<evidence type="ECO:0000256" key="5">
    <source>
        <dbReference type="ARBA" id="ARBA00022801"/>
    </source>
</evidence>
<keyword evidence="9" id="KW-0325">Glycoprotein</keyword>
<evidence type="ECO:0000256" key="4">
    <source>
        <dbReference type="ARBA" id="ARBA00022723"/>
    </source>
</evidence>
<keyword evidence="8" id="KW-1015">Disulfide bond</keyword>
<dbReference type="OrthoDB" id="6580681at2759"/>
<dbReference type="GO" id="GO:0006508">
    <property type="term" value="P:proteolysis"/>
    <property type="evidence" value="ECO:0007669"/>
    <property type="project" value="UniProtKB-KW"/>
</dbReference>
<dbReference type="InterPro" id="IPR001590">
    <property type="entry name" value="Peptidase_M12B"/>
</dbReference>
<dbReference type="PROSITE" id="PS50215">
    <property type="entry name" value="ADAM_MEPRO"/>
    <property type="match status" value="1"/>
</dbReference>
<dbReference type="PANTHER" id="PTHR13723:SF294">
    <property type="entry name" value="A DISINTEGRIN AND METALLOPROTEINASE WITH THROMBOSPONDIN MOTIFS 7-LIKE PROTEIN"/>
    <property type="match status" value="1"/>
</dbReference>
<keyword evidence="6 10" id="KW-0862">Zinc</keyword>
<dbReference type="Gene3D" id="3.40.390.10">
    <property type="entry name" value="Collagenase (Catalytic Domain)"/>
    <property type="match status" value="1"/>
</dbReference>
<accession>A0A9P0GZ90</accession>
<dbReference type="SUPFAM" id="SSF82895">
    <property type="entry name" value="TSP-1 type 1 repeat"/>
    <property type="match status" value="1"/>
</dbReference>
<feature type="binding site" evidence="10">
    <location>
        <position position="373"/>
    </location>
    <ligand>
        <name>Zn(2+)</name>
        <dbReference type="ChEBI" id="CHEBI:29105"/>
        <note>catalytic</note>
    </ligand>
</feature>
<dbReference type="InterPro" id="IPR041645">
    <property type="entry name" value="ADAMTS_CR_2"/>
</dbReference>
<feature type="signal peptide" evidence="11">
    <location>
        <begin position="1"/>
        <end position="19"/>
    </location>
</feature>
<evidence type="ECO:0000256" key="8">
    <source>
        <dbReference type="ARBA" id="ARBA00023157"/>
    </source>
</evidence>
<keyword evidence="11" id="KW-0732">Signal</keyword>
<evidence type="ECO:0000256" key="10">
    <source>
        <dbReference type="PROSITE-ProRule" id="PRU00276"/>
    </source>
</evidence>
<feature type="chain" id="PRO_5040258255" description="Peptidase M12B domain-containing protein" evidence="11">
    <location>
        <begin position="20"/>
        <end position="748"/>
    </location>
</feature>
<feature type="binding site" evidence="10">
    <location>
        <position position="369"/>
    </location>
    <ligand>
        <name>Zn(2+)</name>
        <dbReference type="ChEBI" id="CHEBI:29105"/>
        <note>catalytic</note>
    </ligand>
</feature>
<dbReference type="GO" id="GO:0046872">
    <property type="term" value="F:metal ion binding"/>
    <property type="evidence" value="ECO:0007669"/>
    <property type="project" value="UniProtKB-KW"/>
</dbReference>
<feature type="active site" evidence="10">
    <location>
        <position position="370"/>
    </location>
</feature>
<dbReference type="GO" id="GO:0005576">
    <property type="term" value="C:extracellular region"/>
    <property type="evidence" value="ECO:0007669"/>
    <property type="project" value="UniProtKB-SubCell"/>
</dbReference>
<sequence>MSNTVVVFLFLLECLVAHSIPNLFTSDIIFGPRNDKSGAGNGAENENTDYEIVHLSRDAHPMYSFNAFGRDINLNLKPNEKIISEYFKTYLVDGDEKQEVKEITKPCYYLHADNFSSAAINFCYEDKLHGLLFFEKYVMEIAPVHGETSNTNSTAMPHMIKKSLIKDQPWADEFHLEPPAKRTPENSLKNHKMNTKKFDSKPVLEAALFFDEAAYKIFAPYFDYNVGQIRDMLLAYMNGVQALYHHPSIGKNIDIMLTHLEIFRKQPQGLPDYEGERESLLTSFCNYHAAQNPSGDDNPLHWDIGLYISGLDFFAIEKGRKSGTTMGLAVVGGVCLDKYSCIIAEFGVTNVFGKPYPSAGFTSVFILAHEIGHSLGMHHDGYTNDCPKEGFIMSPSRGVFGETLWSRCSAEIMNTLDTWATCLYDTAEVNNELDHRKFGETPGLVWNLKKQCELLLKDKDADIYSTGNEEDVCQNVQCRTPHRAGFYYSGPAVEGTLCGNNKWCKGGECVTIDEMGQNNIIVGEWSEWSTDKCQSGCILNSKGFRSRKRVCNNPSPVNTNEGCDGLSYEVLLCSDNKICRKNKKETSTKHASRKCKEFSKLIYEIDKEGVGLQAPHESDRLWMGCTIFCRRSDKTSFYTPRIELNDLGVDPYFPDGTWCHFDGDLNYYCRWHHCLPEDFHFNKNMIWDRDLQMPQNALPETIPLSDTMRKYLSTDDKGKPLLKSFNPNSTYWDFKEDAWETKDYIEIP</sequence>
<dbReference type="InterPro" id="IPR024079">
    <property type="entry name" value="MetalloPept_cat_dom_sf"/>
</dbReference>
<dbReference type="PROSITE" id="PS50092">
    <property type="entry name" value="TSP1"/>
    <property type="match status" value="1"/>
</dbReference>
<evidence type="ECO:0000256" key="9">
    <source>
        <dbReference type="ARBA" id="ARBA00023180"/>
    </source>
</evidence>